<feature type="region of interest" description="Disordered" evidence="1">
    <location>
        <begin position="131"/>
        <end position="161"/>
    </location>
</feature>
<evidence type="ECO:0000313" key="2">
    <source>
        <dbReference type="EMBL" id="KAK9771666.1"/>
    </source>
</evidence>
<protein>
    <submittedName>
        <fullName evidence="2">CBM-cenC domain-containing protein</fullName>
    </submittedName>
</protein>
<dbReference type="SUPFAM" id="SSF49785">
    <property type="entry name" value="Galactose-binding domain-like"/>
    <property type="match status" value="1"/>
</dbReference>
<evidence type="ECO:0000313" key="3">
    <source>
        <dbReference type="Proteomes" id="UP001465668"/>
    </source>
</evidence>
<organism evidence="2 3">
    <name type="scientific">Seiridium cardinale</name>
    <dbReference type="NCBI Taxonomy" id="138064"/>
    <lineage>
        <taxon>Eukaryota</taxon>
        <taxon>Fungi</taxon>
        <taxon>Dikarya</taxon>
        <taxon>Ascomycota</taxon>
        <taxon>Pezizomycotina</taxon>
        <taxon>Sordariomycetes</taxon>
        <taxon>Xylariomycetidae</taxon>
        <taxon>Amphisphaeriales</taxon>
        <taxon>Sporocadaceae</taxon>
        <taxon>Seiridium</taxon>
    </lineage>
</organism>
<dbReference type="InterPro" id="IPR008979">
    <property type="entry name" value="Galactose-bd-like_sf"/>
</dbReference>
<sequence>MSGLKVLGKSFGAILFAGLPIDSNAACKANDCHRELFPCQSPQLVANASMLLTSRVAKVAFCNSLNDRYVYASEFPVRATGACGGTNKAQYLSACACGPTCTLSSIAIADTLTSTPTSILVESRSSLSTSAEVTGSVVPNNPSSGTSGGTSTVSWTETSPLTDSTVARTSSSAITTIVTLAFSTTTTNTVTLSENLIFSSSSPSQRGSTTTIASGDIMTATVTTTQSASSTRSSEATTTTVTVNSPNTSVITVVLSQSVTSGSSTVSTDTSASLDRSASFSLTCSELSSFSRWANTTLTTVTRVTGDPTVITRTTSKTSELPNSSSTCSSDLTTSAVITVTTTRGVDPSPLTSRASLTSSATTSIIVPVTATATTSASTTTSSTGPSCTPGLQENVGVLNGDFEDGFSPWSFDVAEPRTSRYGWALNDGAGGSCTSFWVSLNRTRGTDNDRSGFELFSPPYDVDEGRRYLVSFWAKFQFRNVARILLSANSFDINIATAIAWQEGTSWTRIQTIYVPTVDWIELAFDYDLNGAESNTFWIDRIQLTPAPPVSSTVSGVVAATFTASPPPASTDFTLSVLDSTPAGFPTTVSTSAGTVLTVAVSAGTSLAL</sequence>
<dbReference type="EMBL" id="JARVKM010000071">
    <property type="protein sequence ID" value="KAK9771666.1"/>
    <property type="molecule type" value="Genomic_DNA"/>
</dbReference>
<keyword evidence="3" id="KW-1185">Reference proteome</keyword>
<gene>
    <name evidence="2" type="ORF">SCAR479_11595</name>
</gene>
<comment type="caution">
    <text evidence="2">The sequence shown here is derived from an EMBL/GenBank/DDBJ whole genome shotgun (WGS) entry which is preliminary data.</text>
</comment>
<accession>A0ABR2XD41</accession>
<feature type="compositionally biased region" description="Polar residues" evidence="1">
    <location>
        <begin position="131"/>
        <end position="142"/>
    </location>
</feature>
<dbReference type="Proteomes" id="UP001465668">
    <property type="component" value="Unassembled WGS sequence"/>
</dbReference>
<name>A0ABR2XD41_9PEZI</name>
<dbReference type="Gene3D" id="2.60.120.260">
    <property type="entry name" value="Galactose-binding domain-like"/>
    <property type="match status" value="1"/>
</dbReference>
<reference evidence="2 3" key="1">
    <citation type="submission" date="2024-02" db="EMBL/GenBank/DDBJ databases">
        <title>First draft genome assembly of two strains of Seiridium cardinale.</title>
        <authorList>
            <person name="Emiliani G."/>
            <person name="Scali E."/>
        </authorList>
    </citation>
    <scope>NUCLEOTIDE SEQUENCE [LARGE SCALE GENOMIC DNA]</scope>
    <source>
        <strain evidence="2 3">BM-138-000479</strain>
    </source>
</reference>
<feature type="compositionally biased region" description="Low complexity" evidence="1">
    <location>
        <begin position="143"/>
        <end position="159"/>
    </location>
</feature>
<proteinExistence type="predicted"/>
<evidence type="ECO:0000256" key="1">
    <source>
        <dbReference type="SAM" id="MobiDB-lite"/>
    </source>
</evidence>